<dbReference type="AlphaFoldDB" id="A0A6G1EIL9"/>
<reference evidence="1 2" key="1">
    <citation type="submission" date="2019-11" db="EMBL/GenBank/DDBJ databases">
        <title>Whole genome sequence of Oryza granulata.</title>
        <authorList>
            <person name="Li W."/>
        </authorList>
    </citation>
    <scope>NUCLEOTIDE SEQUENCE [LARGE SCALE GENOMIC DNA]</scope>
    <source>
        <strain evidence="2">cv. Menghai</strain>
        <tissue evidence="1">Leaf</tissue>
    </source>
</reference>
<organism evidence="1 2">
    <name type="scientific">Oryza meyeriana var. granulata</name>
    <dbReference type="NCBI Taxonomy" id="110450"/>
    <lineage>
        <taxon>Eukaryota</taxon>
        <taxon>Viridiplantae</taxon>
        <taxon>Streptophyta</taxon>
        <taxon>Embryophyta</taxon>
        <taxon>Tracheophyta</taxon>
        <taxon>Spermatophyta</taxon>
        <taxon>Magnoliopsida</taxon>
        <taxon>Liliopsida</taxon>
        <taxon>Poales</taxon>
        <taxon>Poaceae</taxon>
        <taxon>BOP clade</taxon>
        <taxon>Oryzoideae</taxon>
        <taxon>Oryzeae</taxon>
        <taxon>Oryzinae</taxon>
        <taxon>Oryza</taxon>
        <taxon>Oryza meyeriana</taxon>
    </lineage>
</organism>
<comment type="caution">
    <text evidence="1">The sequence shown here is derived from an EMBL/GenBank/DDBJ whole genome shotgun (WGS) entry which is preliminary data.</text>
</comment>
<name>A0A6G1EIL9_9ORYZ</name>
<accession>A0A6G1EIL9</accession>
<protein>
    <submittedName>
        <fullName evidence="1">Uncharacterized protein</fullName>
    </submittedName>
</protein>
<dbReference type="Proteomes" id="UP000479710">
    <property type="component" value="Unassembled WGS sequence"/>
</dbReference>
<dbReference type="EMBL" id="SPHZ02000003">
    <property type="protein sequence ID" value="KAF0924680.1"/>
    <property type="molecule type" value="Genomic_DNA"/>
</dbReference>
<sequence>MKIKQIEPQYLEREGREERRCEGLAAKVRASLVIAVAGGNSVLQNAVCREGKTPVGRYVTALSIGLGGGGS</sequence>
<evidence type="ECO:0000313" key="2">
    <source>
        <dbReference type="Proteomes" id="UP000479710"/>
    </source>
</evidence>
<evidence type="ECO:0000313" key="1">
    <source>
        <dbReference type="EMBL" id="KAF0924680.1"/>
    </source>
</evidence>
<keyword evidence="2" id="KW-1185">Reference proteome</keyword>
<gene>
    <name evidence="1" type="ORF">E2562_010272</name>
</gene>
<proteinExistence type="predicted"/>